<dbReference type="GO" id="GO:0000287">
    <property type="term" value="F:magnesium ion binding"/>
    <property type="evidence" value="ECO:0007669"/>
    <property type="project" value="UniProtKB-UniRule"/>
</dbReference>
<feature type="binding site" evidence="8">
    <location>
        <position position="109"/>
    </location>
    <ligand>
        <name>Mg(2+)</name>
        <dbReference type="ChEBI" id="CHEBI:18420"/>
    </ligand>
</feature>
<keyword evidence="11" id="KW-1185">Reference proteome</keyword>
<sequence>MIGVMVTPAGVPPDPMYMLDTNVCIDFARARSENLRDKMRENFASGLAISAITLSELRVGARESGDDTRDDELLDTLIRLIDVHSYDDAAADAYGRIARQIGIRRRNFDRLIAAHAVSLGLTLITRNAADFADVPGLTVENWTL</sequence>
<comment type="function">
    <text evidence="8">Toxic component of a toxin-antitoxin (TA) system. An RNase.</text>
</comment>
<feature type="domain" description="PIN" evidence="9">
    <location>
        <begin position="17"/>
        <end position="135"/>
    </location>
</feature>
<proteinExistence type="inferred from homology"/>
<evidence type="ECO:0000256" key="2">
    <source>
        <dbReference type="ARBA" id="ARBA00022649"/>
    </source>
</evidence>
<keyword evidence="8" id="KW-0800">Toxin</keyword>
<evidence type="ECO:0000256" key="5">
    <source>
        <dbReference type="ARBA" id="ARBA00022801"/>
    </source>
</evidence>
<dbReference type="RefSeq" id="WP_245836598.1">
    <property type="nucleotide sequence ID" value="NZ_CP076394.1"/>
</dbReference>
<dbReference type="InterPro" id="IPR002716">
    <property type="entry name" value="PIN_dom"/>
</dbReference>
<evidence type="ECO:0000256" key="6">
    <source>
        <dbReference type="ARBA" id="ARBA00022842"/>
    </source>
</evidence>
<dbReference type="Proteomes" id="UP000198339">
    <property type="component" value="Unassembled WGS sequence"/>
</dbReference>
<keyword evidence="2 8" id="KW-1277">Toxin-antitoxin system</keyword>
<dbReference type="InterPro" id="IPR029060">
    <property type="entry name" value="PIN-like_dom_sf"/>
</dbReference>
<dbReference type="EMBL" id="FZPA01000003">
    <property type="protein sequence ID" value="SNS68773.1"/>
    <property type="molecule type" value="Genomic_DNA"/>
</dbReference>
<dbReference type="Gene3D" id="3.40.50.1010">
    <property type="entry name" value="5'-nuclease"/>
    <property type="match status" value="1"/>
</dbReference>
<dbReference type="PANTHER" id="PTHR33653">
    <property type="entry name" value="RIBONUCLEASE VAPC2"/>
    <property type="match status" value="1"/>
</dbReference>
<gene>
    <name evidence="8" type="primary">vapC</name>
    <name evidence="10" type="ORF">SAMN06295955_103214</name>
</gene>
<evidence type="ECO:0000313" key="11">
    <source>
        <dbReference type="Proteomes" id="UP000198339"/>
    </source>
</evidence>
<keyword evidence="3 8" id="KW-0540">Nuclease</keyword>
<evidence type="ECO:0000256" key="7">
    <source>
        <dbReference type="ARBA" id="ARBA00038093"/>
    </source>
</evidence>
<evidence type="ECO:0000256" key="3">
    <source>
        <dbReference type="ARBA" id="ARBA00022722"/>
    </source>
</evidence>
<feature type="binding site" evidence="8">
    <location>
        <position position="20"/>
    </location>
    <ligand>
        <name>Mg(2+)</name>
        <dbReference type="ChEBI" id="CHEBI:18420"/>
    </ligand>
</feature>
<comment type="cofactor">
    <cofactor evidence="1 8">
        <name>Mg(2+)</name>
        <dbReference type="ChEBI" id="CHEBI:18420"/>
    </cofactor>
</comment>
<dbReference type="GO" id="GO:0004540">
    <property type="term" value="F:RNA nuclease activity"/>
    <property type="evidence" value="ECO:0007669"/>
    <property type="project" value="InterPro"/>
</dbReference>
<evidence type="ECO:0000256" key="4">
    <source>
        <dbReference type="ARBA" id="ARBA00022723"/>
    </source>
</evidence>
<keyword evidence="5 8" id="KW-0378">Hydrolase</keyword>
<dbReference type="HAMAP" id="MF_00265">
    <property type="entry name" value="VapC_Nob1"/>
    <property type="match status" value="1"/>
</dbReference>
<dbReference type="PANTHER" id="PTHR33653:SF1">
    <property type="entry name" value="RIBONUCLEASE VAPC2"/>
    <property type="match status" value="1"/>
</dbReference>
<dbReference type="Pfam" id="PF01850">
    <property type="entry name" value="PIN"/>
    <property type="match status" value="1"/>
</dbReference>
<comment type="similarity">
    <text evidence="7 8">Belongs to the PINc/VapC protein family.</text>
</comment>
<dbReference type="EC" id="3.1.-.-" evidence="8"/>
<evidence type="ECO:0000313" key="10">
    <source>
        <dbReference type="EMBL" id="SNS68773.1"/>
    </source>
</evidence>
<dbReference type="CDD" id="cd18736">
    <property type="entry name" value="PIN_CcVapC1-like"/>
    <property type="match status" value="1"/>
</dbReference>
<dbReference type="AlphaFoldDB" id="A0A239GJV4"/>
<evidence type="ECO:0000256" key="8">
    <source>
        <dbReference type="HAMAP-Rule" id="MF_00265"/>
    </source>
</evidence>
<evidence type="ECO:0000259" key="9">
    <source>
        <dbReference type="Pfam" id="PF01850"/>
    </source>
</evidence>
<accession>A0A239GJV4</accession>
<dbReference type="GO" id="GO:0004519">
    <property type="term" value="F:endonuclease activity"/>
    <property type="evidence" value="ECO:0007669"/>
    <property type="project" value="UniProtKB-KW"/>
</dbReference>
<dbReference type="GO" id="GO:0090729">
    <property type="term" value="F:toxin activity"/>
    <property type="evidence" value="ECO:0007669"/>
    <property type="project" value="UniProtKB-KW"/>
</dbReference>
<protein>
    <recommendedName>
        <fullName evidence="8">Ribonuclease VapC</fullName>
        <shortName evidence="8">RNase VapC</shortName>
        <ecNumber evidence="8">3.1.-.-</ecNumber>
    </recommendedName>
    <alternativeName>
        <fullName evidence="8">Toxin VapC</fullName>
    </alternativeName>
</protein>
<dbReference type="SUPFAM" id="SSF88723">
    <property type="entry name" value="PIN domain-like"/>
    <property type="match status" value="1"/>
</dbReference>
<dbReference type="InterPro" id="IPR022907">
    <property type="entry name" value="VapC_family"/>
</dbReference>
<reference evidence="10 11" key="1">
    <citation type="submission" date="2017-06" db="EMBL/GenBank/DDBJ databases">
        <authorList>
            <person name="Kim H.J."/>
            <person name="Triplett B.A."/>
        </authorList>
    </citation>
    <scope>NUCLEOTIDE SEQUENCE [LARGE SCALE GENOMIC DNA]</scope>
    <source>
        <strain evidence="10 11">DS15</strain>
    </source>
</reference>
<keyword evidence="4 8" id="KW-0479">Metal-binding</keyword>
<evidence type="ECO:0000256" key="1">
    <source>
        <dbReference type="ARBA" id="ARBA00001946"/>
    </source>
</evidence>
<organism evidence="10 11">
    <name type="scientific">Sphingopyxis indica</name>
    <dbReference type="NCBI Taxonomy" id="436663"/>
    <lineage>
        <taxon>Bacteria</taxon>
        <taxon>Pseudomonadati</taxon>
        <taxon>Pseudomonadota</taxon>
        <taxon>Alphaproteobacteria</taxon>
        <taxon>Sphingomonadales</taxon>
        <taxon>Sphingomonadaceae</taxon>
        <taxon>Sphingopyxis</taxon>
    </lineage>
</organism>
<name>A0A239GJV4_9SPHN</name>
<dbReference type="InterPro" id="IPR050556">
    <property type="entry name" value="Type_II_TA_system_RNase"/>
</dbReference>
<keyword evidence="10" id="KW-0255">Endonuclease</keyword>
<dbReference type="GO" id="GO:0016787">
    <property type="term" value="F:hydrolase activity"/>
    <property type="evidence" value="ECO:0007669"/>
    <property type="project" value="UniProtKB-KW"/>
</dbReference>
<keyword evidence="6 8" id="KW-0460">Magnesium</keyword>